<dbReference type="Proteomes" id="UP001152049">
    <property type="component" value="Unassembled WGS sequence"/>
</dbReference>
<reference evidence="8" key="1">
    <citation type="submission" date="2022-09" db="EMBL/GenBank/DDBJ databases">
        <title>Fusarium specimens isolated from Avocado Roots.</title>
        <authorList>
            <person name="Stajich J."/>
            <person name="Roper C."/>
            <person name="Heimlech-Rivalta G."/>
        </authorList>
    </citation>
    <scope>NUCLEOTIDE SEQUENCE</scope>
    <source>
        <strain evidence="8">CF00136</strain>
    </source>
</reference>
<dbReference type="OrthoDB" id="4337792at2759"/>
<protein>
    <recommendedName>
        <fullName evidence="7">Xylanolytic transcriptional activator regulatory domain-containing protein</fullName>
    </recommendedName>
</protein>
<dbReference type="CDD" id="cd12148">
    <property type="entry name" value="fungal_TF_MHR"/>
    <property type="match status" value="1"/>
</dbReference>
<evidence type="ECO:0000313" key="8">
    <source>
        <dbReference type="EMBL" id="KAJ4251886.1"/>
    </source>
</evidence>
<evidence type="ECO:0000256" key="4">
    <source>
        <dbReference type="ARBA" id="ARBA00023125"/>
    </source>
</evidence>
<feature type="domain" description="Xylanolytic transcriptional activator regulatory" evidence="7">
    <location>
        <begin position="164"/>
        <end position="238"/>
    </location>
</feature>
<gene>
    <name evidence="8" type="ORF">NW762_011183</name>
</gene>
<dbReference type="GO" id="GO:0008270">
    <property type="term" value="F:zinc ion binding"/>
    <property type="evidence" value="ECO:0007669"/>
    <property type="project" value="InterPro"/>
</dbReference>
<dbReference type="AlphaFoldDB" id="A0A9W8RS87"/>
<evidence type="ECO:0000256" key="5">
    <source>
        <dbReference type="ARBA" id="ARBA00023163"/>
    </source>
</evidence>
<dbReference type="Pfam" id="PF04082">
    <property type="entry name" value="Fungal_trans"/>
    <property type="match status" value="1"/>
</dbReference>
<dbReference type="InterPro" id="IPR007219">
    <property type="entry name" value="XnlR_reg_dom"/>
</dbReference>
<dbReference type="PANTHER" id="PTHR31944:SF131">
    <property type="entry name" value="HEME-RESPONSIVE ZINC FINGER TRANSCRIPTION FACTOR HAP1"/>
    <property type="match status" value="1"/>
</dbReference>
<accession>A0A9W8RS87</accession>
<dbReference type="GO" id="GO:0000978">
    <property type="term" value="F:RNA polymerase II cis-regulatory region sequence-specific DNA binding"/>
    <property type="evidence" value="ECO:0007669"/>
    <property type="project" value="TreeGrafter"/>
</dbReference>
<evidence type="ECO:0000256" key="1">
    <source>
        <dbReference type="ARBA" id="ARBA00022723"/>
    </source>
</evidence>
<keyword evidence="6" id="KW-0539">Nucleus</keyword>
<keyword evidence="3" id="KW-0805">Transcription regulation</keyword>
<keyword evidence="1" id="KW-0479">Metal-binding</keyword>
<dbReference type="PANTHER" id="PTHR31944">
    <property type="entry name" value="HEME-RESPONSIVE ZINC FINGER TRANSCRIPTION FACTOR HAP1"/>
    <property type="match status" value="1"/>
</dbReference>
<sequence length="539" mass="61374">MDSIKLFESHVDETSNILIGMQKCKALARRIKALRAPEWPTPLTNELPSKTVSDDLVECYLRTMEKLYRILHIPTFRKKYDALWTSDGVPDRDFLVQLKLVLALGATTYDDKFSMRTSAIRWIYEAQTWVSEPEFKSRLGIQFIQTNILLLLAREVVAVGGETMWIGCGSLLRTAISMGLNRDPSQLSKGTTLISEMRRRLWNTILEICLQSCLASGAPPLISTEDFDTESPGNFDDDQLMENDPIPRNEDVFTQMSAARALRKTFPYRLKVAKLLNDLNSPESYKEILRIDSEFRASYKTLSQTLHNCKSHEASPSEFELSAVDFIMCRYLCALHFPFYGLSLHETSYAFSRKVTIETAFKLWCAAYPPDRTTETNEFSRFIICGFGFFRTVAWQASLIILVELKSQLQEDDGLSPAPFQSNLFNIMEDARSWTLRCIEAGETNTKGYCGICLFSAEIQGISRRLPQDEVVKLMIKAGEDAEQEALVIFESFVAQLEPEGDEPQPFSNMGLDFAEDWDLMMTDGFFDTGDSDPMTWLF</sequence>
<dbReference type="GO" id="GO:0005634">
    <property type="term" value="C:nucleus"/>
    <property type="evidence" value="ECO:0007669"/>
    <property type="project" value="TreeGrafter"/>
</dbReference>
<dbReference type="GO" id="GO:0006351">
    <property type="term" value="P:DNA-templated transcription"/>
    <property type="evidence" value="ECO:0007669"/>
    <property type="project" value="InterPro"/>
</dbReference>
<evidence type="ECO:0000256" key="3">
    <source>
        <dbReference type="ARBA" id="ARBA00023015"/>
    </source>
</evidence>
<evidence type="ECO:0000256" key="2">
    <source>
        <dbReference type="ARBA" id="ARBA00022833"/>
    </source>
</evidence>
<organism evidence="8 9">
    <name type="scientific">Fusarium torreyae</name>
    <dbReference type="NCBI Taxonomy" id="1237075"/>
    <lineage>
        <taxon>Eukaryota</taxon>
        <taxon>Fungi</taxon>
        <taxon>Dikarya</taxon>
        <taxon>Ascomycota</taxon>
        <taxon>Pezizomycotina</taxon>
        <taxon>Sordariomycetes</taxon>
        <taxon>Hypocreomycetidae</taxon>
        <taxon>Hypocreales</taxon>
        <taxon>Nectriaceae</taxon>
        <taxon>Fusarium</taxon>
    </lineage>
</organism>
<dbReference type="SMART" id="SM00906">
    <property type="entry name" value="Fungal_trans"/>
    <property type="match status" value="1"/>
</dbReference>
<keyword evidence="4" id="KW-0238">DNA-binding</keyword>
<evidence type="ECO:0000259" key="7">
    <source>
        <dbReference type="SMART" id="SM00906"/>
    </source>
</evidence>
<dbReference type="EMBL" id="JAOQAZ010000027">
    <property type="protein sequence ID" value="KAJ4251886.1"/>
    <property type="molecule type" value="Genomic_DNA"/>
</dbReference>
<dbReference type="GO" id="GO:0001228">
    <property type="term" value="F:DNA-binding transcription activator activity, RNA polymerase II-specific"/>
    <property type="evidence" value="ECO:0007669"/>
    <property type="project" value="TreeGrafter"/>
</dbReference>
<keyword evidence="9" id="KW-1185">Reference proteome</keyword>
<evidence type="ECO:0000313" key="9">
    <source>
        <dbReference type="Proteomes" id="UP001152049"/>
    </source>
</evidence>
<dbReference type="InterPro" id="IPR051430">
    <property type="entry name" value="Fungal_TF_Env_Response"/>
</dbReference>
<keyword evidence="5" id="KW-0804">Transcription</keyword>
<evidence type="ECO:0000256" key="6">
    <source>
        <dbReference type="ARBA" id="ARBA00023242"/>
    </source>
</evidence>
<keyword evidence="2" id="KW-0862">Zinc</keyword>
<comment type="caution">
    <text evidence="8">The sequence shown here is derived from an EMBL/GenBank/DDBJ whole genome shotgun (WGS) entry which is preliminary data.</text>
</comment>
<proteinExistence type="predicted"/>
<name>A0A9W8RS87_9HYPO</name>